<feature type="signal peptide" evidence="2">
    <location>
        <begin position="1"/>
        <end position="27"/>
    </location>
</feature>
<name>A0ABP9SUP9_9ACTN</name>
<evidence type="ECO:0008006" key="5">
    <source>
        <dbReference type="Google" id="ProtNLM"/>
    </source>
</evidence>
<evidence type="ECO:0000256" key="2">
    <source>
        <dbReference type="SAM" id="SignalP"/>
    </source>
</evidence>
<feature type="compositionally biased region" description="Low complexity" evidence="1">
    <location>
        <begin position="112"/>
        <end position="132"/>
    </location>
</feature>
<organism evidence="3 4">
    <name type="scientific">Rugosimonospora acidiphila</name>
    <dbReference type="NCBI Taxonomy" id="556531"/>
    <lineage>
        <taxon>Bacteria</taxon>
        <taxon>Bacillati</taxon>
        <taxon>Actinomycetota</taxon>
        <taxon>Actinomycetes</taxon>
        <taxon>Micromonosporales</taxon>
        <taxon>Micromonosporaceae</taxon>
        <taxon>Rugosimonospora</taxon>
    </lineage>
</organism>
<proteinExistence type="predicted"/>
<accession>A0ABP9SUP9</accession>
<feature type="chain" id="PRO_5047437373" description="Mannosyl-glycoprotein endo-beta-N-acetylglucosaminidase" evidence="2">
    <location>
        <begin position="28"/>
        <end position="264"/>
    </location>
</feature>
<reference evidence="4" key="1">
    <citation type="journal article" date="2019" name="Int. J. Syst. Evol. Microbiol.">
        <title>The Global Catalogue of Microorganisms (GCM) 10K type strain sequencing project: providing services to taxonomists for standard genome sequencing and annotation.</title>
        <authorList>
            <consortium name="The Broad Institute Genomics Platform"/>
            <consortium name="The Broad Institute Genome Sequencing Center for Infectious Disease"/>
            <person name="Wu L."/>
            <person name="Ma J."/>
        </authorList>
    </citation>
    <scope>NUCLEOTIDE SEQUENCE [LARGE SCALE GENOMIC DNA]</scope>
    <source>
        <strain evidence="4">JCM 18304</strain>
    </source>
</reference>
<dbReference type="Proteomes" id="UP001501570">
    <property type="component" value="Unassembled WGS sequence"/>
</dbReference>
<evidence type="ECO:0000256" key="1">
    <source>
        <dbReference type="SAM" id="MobiDB-lite"/>
    </source>
</evidence>
<comment type="caution">
    <text evidence="3">The sequence shown here is derived from an EMBL/GenBank/DDBJ whole genome shotgun (WGS) entry which is preliminary data.</text>
</comment>
<sequence length="264" mass="27660">MFTYIRRPRVPRAVLVRRLALSATCGAALAVAAIAPAHQQAAASAAPSAESLAQFAAGTDQGTAERGTAERGNTVSRAAERTAPPAVGQSAIPVREVTPAEPPAAPQPTAPAPTMAPAKAATPAKPKAPAQPALPVIPGLDIYQRENAQTIVDVGRAMGIDERGQIIAVATALQESRLYNLYVAVDHDSLGLFQQRPSTGWGTPAEITTPSYAARAFYNRLLDTTSDWGCLTCAAQRVQGSAFPDAYAAQEWLATTIVDAFYKN</sequence>
<gene>
    <name evidence="3" type="ORF">GCM10023322_81370</name>
</gene>
<feature type="compositionally biased region" description="Pro residues" evidence="1">
    <location>
        <begin position="100"/>
        <end position="111"/>
    </location>
</feature>
<dbReference type="EMBL" id="BAABJQ010000050">
    <property type="protein sequence ID" value="GAA5201432.1"/>
    <property type="molecule type" value="Genomic_DNA"/>
</dbReference>
<evidence type="ECO:0000313" key="4">
    <source>
        <dbReference type="Proteomes" id="UP001501570"/>
    </source>
</evidence>
<keyword evidence="2" id="KW-0732">Signal</keyword>
<keyword evidence="4" id="KW-1185">Reference proteome</keyword>
<evidence type="ECO:0000313" key="3">
    <source>
        <dbReference type="EMBL" id="GAA5201432.1"/>
    </source>
</evidence>
<protein>
    <recommendedName>
        <fullName evidence="5">Mannosyl-glycoprotein endo-beta-N-acetylglucosaminidase</fullName>
    </recommendedName>
</protein>
<feature type="region of interest" description="Disordered" evidence="1">
    <location>
        <begin position="57"/>
        <end position="132"/>
    </location>
</feature>